<evidence type="ECO:0000313" key="2">
    <source>
        <dbReference type="Proteomes" id="UP000829196"/>
    </source>
</evidence>
<evidence type="ECO:0000313" key="1">
    <source>
        <dbReference type="EMBL" id="KAI0508147.1"/>
    </source>
</evidence>
<dbReference type="AlphaFoldDB" id="A0A8T3B9M4"/>
<comment type="caution">
    <text evidence="1">The sequence shown here is derived from an EMBL/GenBank/DDBJ whole genome shotgun (WGS) entry which is preliminary data.</text>
</comment>
<proteinExistence type="predicted"/>
<accession>A0A8T3B9M4</accession>
<gene>
    <name evidence="1" type="ORF">KFK09_014281</name>
</gene>
<organism evidence="1 2">
    <name type="scientific">Dendrobium nobile</name>
    <name type="common">Orchid</name>
    <dbReference type="NCBI Taxonomy" id="94219"/>
    <lineage>
        <taxon>Eukaryota</taxon>
        <taxon>Viridiplantae</taxon>
        <taxon>Streptophyta</taxon>
        <taxon>Embryophyta</taxon>
        <taxon>Tracheophyta</taxon>
        <taxon>Spermatophyta</taxon>
        <taxon>Magnoliopsida</taxon>
        <taxon>Liliopsida</taxon>
        <taxon>Asparagales</taxon>
        <taxon>Orchidaceae</taxon>
        <taxon>Epidendroideae</taxon>
        <taxon>Malaxideae</taxon>
        <taxon>Dendrobiinae</taxon>
        <taxon>Dendrobium</taxon>
    </lineage>
</organism>
<protein>
    <submittedName>
        <fullName evidence="1">Uncharacterized protein</fullName>
    </submittedName>
</protein>
<keyword evidence="2" id="KW-1185">Reference proteome</keyword>
<dbReference type="EMBL" id="JAGYWB010000010">
    <property type="protein sequence ID" value="KAI0508147.1"/>
    <property type="molecule type" value="Genomic_DNA"/>
</dbReference>
<name>A0A8T3B9M4_DENNO</name>
<dbReference type="Proteomes" id="UP000829196">
    <property type="component" value="Unassembled WGS sequence"/>
</dbReference>
<sequence length="79" mass="8969">MRDEEARGEEPLRKLMKVRLLKRGDQSHQFEALLAWKDTILRGEEFNASNLKTSIFSDDSTAEAFKNSGDCDAHITIGE</sequence>
<reference evidence="1" key="1">
    <citation type="journal article" date="2022" name="Front. Genet.">
        <title>Chromosome-Scale Assembly of the Dendrobium nobile Genome Provides Insights Into the Molecular Mechanism of the Biosynthesis of the Medicinal Active Ingredient of Dendrobium.</title>
        <authorList>
            <person name="Xu Q."/>
            <person name="Niu S.-C."/>
            <person name="Li K.-L."/>
            <person name="Zheng P.-J."/>
            <person name="Zhang X.-J."/>
            <person name="Jia Y."/>
            <person name="Liu Y."/>
            <person name="Niu Y.-X."/>
            <person name="Yu L.-H."/>
            <person name="Chen D.-F."/>
            <person name="Zhang G.-Q."/>
        </authorList>
    </citation>
    <scope>NUCLEOTIDE SEQUENCE</scope>
    <source>
        <tissue evidence="1">Leaf</tissue>
    </source>
</reference>